<dbReference type="Proteomes" id="UP000789920">
    <property type="component" value="Unassembled WGS sequence"/>
</dbReference>
<name>A0ACA9PX52_9GLOM</name>
<sequence length="92" mass="10658">QSAALQKKFTNTKHACAKHLLNCEYCTERYTKEQIQEIVQKANENGSNKRLRAGSFNSNFETEDNESRSTSSNEIFITHQNYELLDNYCIMS</sequence>
<keyword evidence="2" id="KW-1185">Reference proteome</keyword>
<proteinExistence type="predicted"/>
<dbReference type="EMBL" id="CAJVQC010024677">
    <property type="protein sequence ID" value="CAG8727389.1"/>
    <property type="molecule type" value="Genomic_DNA"/>
</dbReference>
<reference evidence="1" key="1">
    <citation type="submission" date="2021-06" db="EMBL/GenBank/DDBJ databases">
        <authorList>
            <person name="Kallberg Y."/>
            <person name="Tangrot J."/>
            <person name="Rosling A."/>
        </authorList>
    </citation>
    <scope>NUCLEOTIDE SEQUENCE</scope>
    <source>
        <strain evidence="1">MA461A</strain>
    </source>
</reference>
<accession>A0ACA9PX52</accession>
<organism evidence="1 2">
    <name type="scientific">Racocetra persica</name>
    <dbReference type="NCBI Taxonomy" id="160502"/>
    <lineage>
        <taxon>Eukaryota</taxon>
        <taxon>Fungi</taxon>
        <taxon>Fungi incertae sedis</taxon>
        <taxon>Mucoromycota</taxon>
        <taxon>Glomeromycotina</taxon>
        <taxon>Glomeromycetes</taxon>
        <taxon>Diversisporales</taxon>
        <taxon>Gigasporaceae</taxon>
        <taxon>Racocetra</taxon>
    </lineage>
</organism>
<gene>
    <name evidence="1" type="ORF">RPERSI_LOCUS11820</name>
</gene>
<evidence type="ECO:0000313" key="1">
    <source>
        <dbReference type="EMBL" id="CAG8727389.1"/>
    </source>
</evidence>
<protein>
    <submittedName>
        <fullName evidence="1">28627_t:CDS:1</fullName>
    </submittedName>
</protein>
<feature type="non-terminal residue" evidence="1">
    <location>
        <position position="1"/>
    </location>
</feature>
<evidence type="ECO:0000313" key="2">
    <source>
        <dbReference type="Proteomes" id="UP000789920"/>
    </source>
</evidence>
<comment type="caution">
    <text evidence="1">The sequence shown here is derived from an EMBL/GenBank/DDBJ whole genome shotgun (WGS) entry which is preliminary data.</text>
</comment>